<dbReference type="EMBL" id="HBIJ01005120">
    <property type="protein sequence ID" value="CAE0362868.1"/>
    <property type="molecule type" value="Transcribed_RNA"/>
</dbReference>
<keyword evidence="1" id="KW-0805">Transcription regulation</keyword>
<evidence type="ECO:0000256" key="2">
    <source>
        <dbReference type="ARBA" id="ARBA00023117"/>
    </source>
</evidence>
<evidence type="ECO:0000259" key="7">
    <source>
        <dbReference type="PROSITE" id="PS51525"/>
    </source>
</evidence>
<dbReference type="PROSITE" id="PS50014">
    <property type="entry name" value="BROMODOMAIN_2"/>
    <property type="match status" value="1"/>
</dbReference>
<dbReference type="InterPro" id="IPR036427">
    <property type="entry name" value="Bromodomain-like_sf"/>
</dbReference>
<accession>A0A7S3JU45</accession>
<evidence type="ECO:0000256" key="5">
    <source>
        <dbReference type="SAM" id="MobiDB-lite"/>
    </source>
</evidence>
<dbReference type="AlphaFoldDB" id="A0A7S3JU45"/>
<dbReference type="InterPro" id="IPR027353">
    <property type="entry name" value="NET_dom"/>
</dbReference>
<dbReference type="Gene3D" id="1.20.920.10">
    <property type="entry name" value="Bromodomain-like"/>
    <property type="match status" value="1"/>
</dbReference>
<sequence length="214" mass="24477">MEAMKKIVDKLMKRQDAVPFLEPVDWQGLGLVDYPKMIKKPMDLGTVKKKIEENEYASVHACAEDIRLVWSNCKKYNQDGSDFFNLAESLSKRFEDQFAKVKAEDPMIEDDTEHAPSLEEKTKFSHMIYKIKQEELGQLVEKLEDRCPEAIDKTPNDDELEINIDAIDPKTFRELDKFVKACIVNNQPKKKKRAAESTGGSVASESKTKKSKTS</sequence>
<gene>
    <name evidence="8" type="ORF">ALAG00032_LOCUS3609</name>
</gene>
<dbReference type="Pfam" id="PF17035">
    <property type="entry name" value="BET"/>
    <property type="match status" value="1"/>
</dbReference>
<keyword evidence="3" id="KW-0804">Transcription</keyword>
<organism evidence="8">
    <name type="scientific">Aureoumbra lagunensis</name>
    <dbReference type="NCBI Taxonomy" id="44058"/>
    <lineage>
        <taxon>Eukaryota</taxon>
        <taxon>Sar</taxon>
        <taxon>Stramenopiles</taxon>
        <taxon>Ochrophyta</taxon>
        <taxon>Pelagophyceae</taxon>
        <taxon>Pelagomonadales</taxon>
        <taxon>Aureoumbra</taxon>
    </lineage>
</organism>
<evidence type="ECO:0000256" key="4">
    <source>
        <dbReference type="PROSITE-ProRule" id="PRU00035"/>
    </source>
</evidence>
<dbReference type="PANTHER" id="PTHR45926">
    <property type="entry name" value="OSJNBA0053K19.4 PROTEIN"/>
    <property type="match status" value="1"/>
</dbReference>
<dbReference type="SMART" id="SM00297">
    <property type="entry name" value="BROMO"/>
    <property type="match status" value="1"/>
</dbReference>
<evidence type="ECO:0000259" key="6">
    <source>
        <dbReference type="PROSITE" id="PS50014"/>
    </source>
</evidence>
<feature type="region of interest" description="Disordered" evidence="5">
    <location>
        <begin position="188"/>
        <end position="214"/>
    </location>
</feature>
<keyword evidence="2 4" id="KW-0103">Bromodomain</keyword>
<dbReference type="SUPFAM" id="SSF47370">
    <property type="entry name" value="Bromodomain"/>
    <property type="match status" value="1"/>
</dbReference>
<dbReference type="PRINTS" id="PR00503">
    <property type="entry name" value="BROMODOMAIN"/>
</dbReference>
<name>A0A7S3JU45_9STRA</name>
<dbReference type="Gene3D" id="1.20.1270.220">
    <property type="match status" value="1"/>
</dbReference>
<feature type="domain" description="Bromo" evidence="6">
    <location>
        <begin position="12"/>
        <end position="84"/>
    </location>
</feature>
<dbReference type="InterPro" id="IPR038336">
    <property type="entry name" value="NET_sf"/>
</dbReference>
<dbReference type="InterPro" id="IPR001487">
    <property type="entry name" value="Bromodomain"/>
</dbReference>
<dbReference type="Pfam" id="PF00439">
    <property type="entry name" value="Bromodomain"/>
    <property type="match status" value="1"/>
</dbReference>
<evidence type="ECO:0000256" key="1">
    <source>
        <dbReference type="ARBA" id="ARBA00023015"/>
    </source>
</evidence>
<proteinExistence type="predicted"/>
<feature type="domain" description="NET" evidence="7">
    <location>
        <begin position="106"/>
        <end position="190"/>
    </location>
</feature>
<evidence type="ECO:0008006" key="9">
    <source>
        <dbReference type="Google" id="ProtNLM"/>
    </source>
</evidence>
<evidence type="ECO:0000313" key="8">
    <source>
        <dbReference type="EMBL" id="CAE0362868.1"/>
    </source>
</evidence>
<dbReference type="PROSITE" id="PS51525">
    <property type="entry name" value="NET"/>
    <property type="match status" value="1"/>
</dbReference>
<protein>
    <recommendedName>
        <fullName evidence="9">Bromo domain-containing protein</fullName>
    </recommendedName>
</protein>
<evidence type="ECO:0000256" key="3">
    <source>
        <dbReference type="ARBA" id="ARBA00023163"/>
    </source>
</evidence>
<reference evidence="8" key="1">
    <citation type="submission" date="2021-01" db="EMBL/GenBank/DDBJ databases">
        <authorList>
            <person name="Corre E."/>
            <person name="Pelletier E."/>
            <person name="Niang G."/>
            <person name="Scheremetjew M."/>
            <person name="Finn R."/>
            <person name="Kale V."/>
            <person name="Holt S."/>
            <person name="Cochrane G."/>
            <person name="Meng A."/>
            <person name="Brown T."/>
            <person name="Cohen L."/>
        </authorList>
    </citation>
    <scope>NUCLEOTIDE SEQUENCE</scope>
    <source>
        <strain evidence="8">CCMP1510</strain>
    </source>
</reference>